<evidence type="ECO:0000313" key="2">
    <source>
        <dbReference type="EMBL" id="MBK0370087.1"/>
    </source>
</evidence>
<gene>
    <name evidence="2" type="ORF">I5M07_09550</name>
</gene>
<protein>
    <submittedName>
        <fullName evidence="2">DUF4407 domain-containing protein</fullName>
    </submittedName>
</protein>
<accession>A0A934PM57</accession>
<dbReference type="Proteomes" id="UP000609172">
    <property type="component" value="Unassembled WGS sequence"/>
</dbReference>
<keyword evidence="1" id="KW-0472">Membrane</keyword>
<evidence type="ECO:0000256" key="1">
    <source>
        <dbReference type="SAM" id="Phobius"/>
    </source>
</evidence>
<dbReference type="RefSeq" id="WP_200106212.1">
    <property type="nucleotide sequence ID" value="NZ_JAEHFV010000003.1"/>
</dbReference>
<proteinExistence type="predicted"/>
<sequence>MSKTTNDIRRFLFTCSGEDNYILKKCSTKIQARFALLGFFVVCIFIGCFLSATFFTKSLFDSAKWVSLPMGLIWGAVIVNLYLLLLHTISPTIIPLSSKKKKGMGEKISSEKTQFLTVSMCLRLAFMSLLAVITAQPLNVAFLSSSVELELEKHKILERVKLYTLSNETLIQQELQGLSEFNQRIIQKVTPEDAPNIHRNLLFVNNKIVADQAFIAFVSNRIKQLEVMEENWYLNEKESRKKQRLLKDIESQLNLELGSDQYFMQQLTAFQINGSIGDDYKIFQANLADLVQKKLDNYNSLSQLLEKSNFYIKTIQLLLMHNQASWIISSLVCLLFLLPIYFKYKVRDVSSAIFKRENSTNSEIVRLREELINTRDFNWLERKIKTIAINNIKTSDYYFHRMLIEHRIILEEYEQTKSKFSEILTDKNFNYNQASWSRLYLFIEKMREVDVNLCKEYVSQISSEYKDETIVKYEYWLDMPFRTKRIQTIKIKNTESDLLDFIYNQNGN</sequence>
<comment type="caution">
    <text evidence="2">The sequence shown here is derived from an EMBL/GenBank/DDBJ whole genome shotgun (WGS) entry which is preliminary data.</text>
</comment>
<feature type="transmembrane region" description="Helical" evidence="1">
    <location>
        <begin position="34"/>
        <end position="52"/>
    </location>
</feature>
<name>A0A934PM57_9FLAO</name>
<dbReference type="InterPro" id="IPR025519">
    <property type="entry name" value="DUF4407"/>
</dbReference>
<feature type="transmembrane region" description="Helical" evidence="1">
    <location>
        <begin position="324"/>
        <end position="342"/>
    </location>
</feature>
<reference evidence="2" key="1">
    <citation type="submission" date="2020-12" db="EMBL/GenBank/DDBJ databases">
        <title>Bacterial novel species Flavobacterium sp. SE-1-e isolated from soil.</title>
        <authorList>
            <person name="Jung H.-Y."/>
        </authorList>
    </citation>
    <scope>NUCLEOTIDE SEQUENCE</scope>
    <source>
        <strain evidence="2">SE-1-e</strain>
    </source>
</reference>
<dbReference type="AlphaFoldDB" id="A0A934PM57"/>
<organism evidence="2 3">
    <name type="scientific">Flavobacterium agrisoli</name>
    <dbReference type="NCBI Taxonomy" id="2793066"/>
    <lineage>
        <taxon>Bacteria</taxon>
        <taxon>Pseudomonadati</taxon>
        <taxon>Bacteroidota</taxon>
        <taxon>Flavobacteriia</taxon>
        <taxon>Flavobacteriales</taxon>
        <taxon>Flavobacteriaceae</taxon>
        <taxon>Flavobacterium</taxon>
    </lineage>
</organism>
<evidence type="ECO:0000313" key="3">
    <source>
        <dbReference type="Proteomes" id="UP000609172"/>
    </source>
</evidence>
<feature type="transmembrane region" description="Helical" evidence="1">
    <location>
        <begin position="115"/>
        <end position="135"/>
    </location>
</feature>
<dbReference type="Pfam" id="PF14362">
    <property type="entry name" value="DUF4407"/>
    <property type="match status" value="1"/>
</dbReference>
<keyword evidence="3" id="KW-1185">Reference proteome</keyword>
<keyword evidence="1" id="KW-1133">Transmembrane helix</keyword>
<dbReference type="EMBL" id="JAEHFV010000003">
    <property type="protein sequence ID" value="MBK0370087.1"/>
    <property type="molecule type" value="Genomic_DNA"/>
</dbReference>
<keyword evidence="1" id="KW-0812">Transmembrane</keyword>
<feature type="transmembrane region" description="Helical" evidence="1">
    <location>
        <begin position="72"/>
        <end position="94"/>
    </location>
</feature>